<dbReference type="PANTHER" id="PTHR43205:SF42">
    <property type="entry name" value="ALCOHOL DEHYDROGENASE, ZINC-CONTAINING (AFU_ORTHOLOGUE AFUA_7G04530)"/>
    <property type="match status" value="1"/>
</dbReference>
<dbReference type="FunFam" id="3.40.50.720:FF:000121">
    <property type="entry name" value="Prostaglandin reductase 2"/>
    <property type="match status" value="1"/>
</dbReference>
<evidence type="ECO:0000313" key="3">
    <source>
        <dbReference type="EMBL" id="KAJ9613283.1"/>
    </source>
</evidence>
<keyword evidence="1" id="KW-0560">Oxidoreductase</keyword>
<protein>
    <recommendedName>
        <fullName evidence="2">Enoyl reductase (ER) domain-containing protein</fullName>
    </recommendedName>
</protein>
<accession>A0AA38XGY1</accession>
<gene>
    <name evidence="3" type="ORF">H2200_003225</name>
</gene>
<sequence>MSSTYKTVTLAKRPKADIVLGETFSVNSGNPAPSPDDLKDGEVLFETNYISIDPGLRGWLNDTRSYVEPVGIGEIMRGFAVGTIRSSKHSKFPAGSYATGLIGWTELKVCKGDELQAFEVPCGGKLVDALSVLGMTSLTAYFGMIDIGHVKKGDFVVVSGAAGATGSVAGQIAKLKGATVVGIAGSEDKCRWLKEDLGFDDALNYKDPDFVAKFESATPNLIDLFYDNVGGEVLDLALSRASQFSRFVMCGGLSQYNTESPQGPKNYLNIVMMRIRMQGFLVFDYTKQFPSALKELAQWVSEGKIKSTETIVTGGLDQAEKALRDVFGGINKGKLLVEVKEPEGLIECSGTM</sequence>
<dbReference type="PANTHER" id="PTHR43205">
    <property type="entry name" value="PROSTAGLANDIN REDUCTASE"/>
    <property type="match status" value="1"/>
</dbReference>
<dbReference type="CDD" id="cd05288">
    <property type="entry name" value="PGDH"/>
    <property type="match status" value="1"/>
</dbReference>
<keyword evidence="4" id="KW-1185">Reference proteome</keyword>
<dbReference type="Proteomes" id="UP001172673">
    <property type="component" value="Unassembled WGS sequence"/>
</dbReference>
<dbReference type="InterPro" id="IPR045010">
    <property type="entry name" value="MDR_fam"/>
</dbReference>
<dbReference type="Pfam" id="PF16884">
    <property type="entry name" value="ADH_N_2"/>
    <property type="match status" value="1"/>
</dbReference>
<organism evidence="3 4">
    <name type="scientific">Cladophialophora chaetospira</name>
    <dbReference type="NCBI Taxonomy" id="386627"/>
    <lineage>
        <taxon>Eukaryota</taxon>
        <taxon>Fungi</taxon>
        <taxon>Dikarya</taxon>
        <taxon>Ascomycota</taxon>
        <taxon>Pezizomycotina</taxon>
        <taxon>Eurotiomycetes</taxon>
        <taxon>Chaetothyriomycetidae</taxon>
        <taxon>Chaetothyriales</taxon>
        <taxon>Herpotrichiellaceae</taxon>
        <taxon>Cladophialophora</taxon>
    </lineage>
</organism>
<dbReference type="InterPro" id="IPR011032">
    <property type="entry name" value="GroES-like_sf"/>
</dbReference>
<dbReference type="GO" id="GO:0016628">
    <property type="term" value="F:oxidoreductase activity, acting on the CH-CH group of donors, NAD or NADP as acceptor"/>
    <property type="evidence" value="ECO:0007669"/>
    <property type="project" value="InterPro"/>
</dbReference>
<feature type="domain" description="Enoyl reductase (ER)" evidence="2">
    <location>
        <begin position="21"/>
        <end position="337"/>
    </location>
</feature>
<dbReference type="Gene3D" id="3.40.50.720">
    <property type="entry name" value="NAD(P)-binding Rossmann-like Domain"/>
    <property type="match status" value="1"/>
</dbReference>
<dbReference type="SUPFAM" id="SSF51735">
    <property type="entry name" value="NAD(P)-binding Rossmann-fold domains"/>
    <property type="match status" value="1"/>
</dbReference>
<dbReference type="SMART" id="SM00829">
    <property type="entry name" value="PKS_ER"/>
    <property type="match status" value="1"/>
</dbReference>
<proteinExistence type="predicted"/>
<dbReference type="InterPro" id="IPR041694">
    <property type="entry name" value="ADH_N_2"/>
</dbReference>
<dbReference type="EMBL" id="JAPDRK010000004">
    <property type="protein sequence ID" value="KAJ9613283.1"/>
    <property type="molecule type" value="Genomic_DNA"/>
</dbReference>
<dbReference type="AlphaFoldDB" id="A0AA38XGY1"/>
<dbReference type="InterPro" id="IPR036291">
    <property type="entry name" value="NAD(P)-bd_dom_sf"/>
</dbReference>
<evidence type="ECO:0000256" key="1">
    <source>
        <dbReference type="ARBA" id="ARBA00023002"/>
    </source>
</evidence>
<dbReference type="Gene3D" id="3.90.180.10">
    <property type="entry name" value="Medium-chain alcohol dehydrogenases, catalytic domain"/>
    <property type="match status" value="1"/>
</dbReference>
<evidence type="ECO:0000313" key="4">
    <source>
        <dbReference type="Proteomes" id="UP001172673"/>
    </source>
</evidence>
<reference evidence="3" key="1">
    <citation type="submission" date="2022-10" db="EMBL/GenBank/DDBJ databases">
        <title>Culturing micro-colonial fungi from biological soil crusts in the Mojave desert and describing Neophaeococcomyces mojavensis, and introducing the new genera and species Taxawa tesnikishii.</title>
        <authorList>
            <person name="Kurbessoian T."/>
            <person name="Stajich J.E."/>
        </authorList>
    </citation>
    <scope>NUCLEOTIDE SEQUENCE</scope>
    <source>
        <strain evidence="3">TK_41</strain>
    </source>
</reference>
<dbReference type="Pfam" id="PF00107">
    <property type="entry name" value="ADH_zinc_N"/>
    <property type="match status" value="1"/>
</dbReference>
<dbReference type="InterPro" id="IPR013149">
    <property type="entry name" value="ADH-like_C"/>
</dbReference>
<dbReference type="InterPro" id="IPR020843">
    <property type="entry name" value="ER"/>
</dbReference>
<comment type="caution">
    <text evidence="3">The sequence shown here is derived from an EMBL/GenBank/DDBJ whole genome shotgun (WGS) entry which is preliminary data.</text>
</comment>
<name>A0AA38XGY1_9EURO</name>
<evidence type="ECO:0000259" key="2">
    <source>
        <dbReference type="SMART" id="SM00829"/>
    </source>
</evidence>
<dbReference type="SUPFAM" id="SSF50129">
    <property type="entry name" value="GroES-like"/>
    <property type="match status" value="1"/>
</dbReference>